<proteinExistence type="inferred from homology"/>
<evidence type="ECO:0000313" key="9">
    <source>
        <dbReference type="Proteomes" id="UP000007266"/>
    </source>
</evidence>
<comment type="subcellular location">
    <subcellularLocation>
        <location evidence="1">Secreted</location>
    </subcellularLocation>
</comment>
<dbReference type="SMR" id="D6WS43"/>
<dbReference type="PANTHER" id="PTHR11857:SF43">
    <property type="entry name" value="GEO07291P1-RELATED"/>
    <property type="match status" value="1"/>
</dbReference>
<reference evidence="8 9" key="1">
    <citation type="journal article" date="2008" name="Nature">
        <title>The genome of the model beetle and pest Tribolium castaneum.</title>
        <authorList>
            <consortium name="Tribolium Genome Sequencing Consortium"/>
            <person name="Richards S."/>
            <person name="Gibbs R.A."/>
            <person name="Weinstock G.M."/>
            <person name="Brown S.J."/>
            <person name="Denell R."/>
            <person name="Beeman R.W."/>
            <person name="Gibbs R."/>
            <person name="Beeman R.W."/>
            <person name="Brown S.J."/>
            <person name="Bucher G."/>
            <person name="Friedrich M."/>
            <person name="Grimmelikhuijzen C.J."/>
            <person name="Klingler M."/>
            <person name="Lorenzen M."/>
            <person name="Richards S."/>
            <person name="Roth S."/>
            <person name="Schroder R."/>
            <person name="Tautz D."/>
            <person name="Zdobnov E.M."/>
            <person name="Muzny D."/>
            <person name="Gibbs R.A."/>
            <person name="Weinstock G.M."/>
            <person name="Attaway T."/>
            <person name="Bell S."/>
            <person name="Buhay C.J."/>
            <person name="Chandrabose M.N."/>
            <person name="Chavez D."/>
            <person name="Clerk-Blankenburg K.P."/>
            <person name="Cree A."/>
            <person name="Dao M."/>
            <person name="Davis C."/>
            <person name="Chacko J."/>
            <person name="Dinh H."/>
            <person name="Dugan-Rocha S."/>
            <person name="Fowler G."/>
            <person name="Garner T.T."/>
            <person name="Garnes J."/>
            <person name="Gnirke A."/>
            <person name="Hawes A."/>
            <person name="Hernandez J."/>
            <person name="Hines S."/>
            <person name="Holder M."/>
            <person name="Hume J."/>
            <person name="Jhangiani S.N."/>
            <person name="Joshi V."/>
            <person name="Khan Z.M."/>
            <person name="Jackson L."/>
            <person name="Kovar C."/>
            <person name="Kowis A."/>
            <person name="Lee S."/>
            <person name="Lewis L.R."/>
            <person name="Margolis J."/>
            <person name="Morgan M."/>
            <person name="Nazareth L.V."/>
            <person name="Nguyen N."/>
            <person name="Okwuonu G."/>
            <person name="Parker D."/>
            <person name="Richards S."/>
            <person name="Ruiz S.J."/>
            <person name="Santibanez J."/>
            <person name="Savard J."/>
            <person name="Scherer S.E."/>
            <person name="Schneider B."/>
            <person name="Sodergren E."/>
            <person name="Tautz D."/>
            <person name="Vattahil S."/>
            <person name="Villasana D."/>
            <person name="White C.S."/>
            <person name="Wright R."/>
            <person name="Park Y."/>
            <person name="Beeman R.W."/>
            <person name="Lord J."/>
            <person name="Oppert B."/>
            <person name="Lorenzen M."/>
            <person name="Brown S."/>
            <person name="Wang L."/>
            <person name="Savard J."/>
            <person name="Tautz D."/>
            <person name="Richards S."/>
            <person name="Weinstock G."/>
            <person name="Gibbs R.A."/>
            <person name="Liu Y."/>
            <person name="Worley K."/>
            <person name="Weinstock G."/>
            <person name="Elsik C.G."/>
            <person name="Reese J.T."/>
            <person name="Elhaik E."/>
            <person name="Landan G."/>
            <person name="Graur D."/>
            <person name="Arensburger P."/>
            <person name="Atkinson P."/>
            <person name="Beeman R.W."/>
            <person name="Beidler J."/>
            <person name="Brown S.J."/>
            <person name="Demuth J.P."/>
            <person name="Drury D.W."/>
            <person name="Du Y.Z."/>
            <person name="Fujiwara H."/>
            <person name="Lorenzen M."/>
            <person name="Maselli V."/>
            <person name="Osanai M."/>
            <person name="Park Y."/>
            <person name="Robertson H.M."/>
            <person name="Tu Z."/>
            <person name="Wang J.J."/>
            <person name="Wang S."/>
            <person name="Richards S."/>
            <person name="Song H."/>
            <person name="Zhang L."/>
            <person name="Sodergren E."/>
            <person name="Werner D."/>
            <person name="Stanke M."/>
            <person name="Morgenstern B."/>
            <person name="Solovyev V."/>
            <person name="Kosarev P."/>
            <person name="Brown G."/>
            <person name="Chen H.C."/>
            <person name="Ermolaeva O."/>
            <person name="Hlavina W."/>
            <person name="Kapustin Y."/>
            <person name="Kiryutin B."/>
            <person name="Kitts P."/>
            <person name="Maglott D."/>
            <person name="Pruitt K."/>
            <person name="Sapojnikov V."/>
            <person name="Souvorov A."/>
            <person name="Mackey A.J."/>
            <person name="Waterhouse R.M."/>
            <person name="Wyder S."/>
            <person name="Zdobnov E.M."/>
            <person name="Zdobnov E.M."/>
            <person name="Wyder S."/>
            <person name="Kriventseva E.V."/>
            <person name="Kadowaki T."/>
            <person name="Bork P."/>
            <person name="Aranda M."/>
            <person name="Bao R."/>
            <person name="Beermann A."/>
            <person name="Berns N."/>
            <person name="Bolognesi R."/>
            <person name="Bonneton F."/>
            <person name="Bopp D."/>
            <person name="Brown S.J."/>
            <person name="Bucher G."/>
            <person name="Butts T."/>
            <person name="Chaumot A."/>
            <person name="Denell R.E."/>
            <person name="Ferrier D.E."/>
            <person name="Friedrich M."/>
            <person name="Gordon C.M."/>
            <person name="Jindra M."/>
            <person name="Klingler M."/>
            <person name="Lan Q."/>
            <person name="Lattorff H.M."/>
            <person name="Laudet V."/>
            <person name="von Levetsow C."/>
            <person name="Liu Z."/>
            <person name="Lutz R."/>
            <person name="Lynch J.A."/>
            <person name="da Fonseca R.N."/>
            <person name="Posnien N."/>
            <person name="Reuter R."/>
            <person name="Roth S."/>
            <person name="Savard J."/>
            <person name="Schinko J.B."/>
            <person name="Schmitt C."/>
            <person name="Schoppmeier M."/>
            <person name="Schroder R."/>
            <person name="Shippy T.D."/>
            <person name="Simonnet F."/>
            <person name="Marques-Souza H."/>
            <person name="Tautz D."/>
            <person name="Tomoyasu Y."/>
            <person name="Trauner J."/>
            <person name="Van der Zee M."/>
            <person name="Vervoort M."/>
            <person name="Wittkopp N."/>
            <person name="Wimmer E.A."/>
            <person name="Yang X."/>
            <person name="Jones A.K."/>
            <person name="Sattelle D.B."/>
            <person name="Ebert P.R."/>
            <person name="Nelson D."/>
            <person name="Scott J.G."/>
            <person name="Beeman R.W."/>
            <person name="Muthukrishnan S."/>
            <person name="Kramer K.J."/>
            <person name="Arakane Y."/>
            <person name="Beeman R.W."/>
            <person name="Zhu Q."/>
            <person name="Hogenkamp D."/>
            <person name="Dixit R."/>
            <person name="Oppert B."/>
            <person name="Jiang H."/>
            <person name="Zou Z."/>
            <person name="Marshall J."/>
            <person name="Elpidina E."/>
            <person name="Vinokurov K."/>
            <person name="Oppert C."/>
            <person name="Zou Z."/>
            <person name="Evans J."/>
            <person name="Lu Z."/>
            <person name="Zhao P."/>
            <person name="Sumathipala N."/>
            <person name="Altincicek B."/>
            <person name="Vilcinskas A."/>
            <person name="Williams M."/>
            <person name="Hultmark D."/>
            <person name="Hetru C."/>
            <person name="Jiang H."/>
            <person name="Grimmelikhuijzen C.J."/>
            <person name="Hauser F."/>
            <person name="Cazzamali G."/>
            <person name="Williamson M."/>
            <person name="Park Y."/>
            <person name="Li B."/>
            <person name="Tanaka Y."/>
            <person name="Predel R."/>
            <person name="Neupert S."/>
            <person name="Schachtner J."/>
            <person name="Verleyen P."/>
            <person name="Raible F."/>
            <person name="Bork P."/>
            <person name="Friedrich M."/>
            <person name="Walden K.K."/>
            <person name="Robertson H.M."/>
            <person name="Angeli S."/>
            <person name="Foret S."/>
            <person name="Bucher G."/>
            <person name="Schuetz S."/>
            <person name="Maleszka R."/>
            <person name="Wimmer E.A."/>
            <person name="Beeman R.W."/>
            <person name="Lorenzen M."/>
            <person name="Tomoyasu Y."/>
            <person name="Miller S.C."/>
            <person name="Grossmann D."/>
            <person name="Bucher G."/>
        </authorList>
    </citation>
    <scope>NUCLEOTIDE SEQUENCE [LARGE SCALE GENOMIC DNA]</scope>
    <source>
        <strain evidence="8 9">Georgia GA2</strain>
    </source>
</reference>
<evidence type="ECO:0000256" key="7">
    <source>
        <dbReference type="SAM" id="SignalP"/>
    </source>
</evidence>
<dbReference type="GO" id="GO:0005549">
    <property type="term" value="F:odorant binding"/>
    <property type="evidence" value="ECO:0007669"/>
    <property type="project" value="InterPro"/>
</dbReference>
<dbReference type="InterPro" id="IPR036728">
    <property type="entry name" value="PBP_GOBP_sf"/>
</dbReference>
<organism evidence="8 9">
    <name type="scientific">Tribolium castaneum</name>
    <name type="common">Red flour beetle</name>
    <dbReference type="NCBI Taxonomy" id="7070"/>
    <lineage>
        <taxon>Eukaryota</taxon>
        <taxon>Metazoa</taxon>
        <taxon>Ecdysozoa</taxon>
        <taxon>Arthropoda</taxon>
        <taxon>Hexapoda</taxon>
        <taxon>Insecta</taxon>
        <taxon>Pterygota</taxon>
        <taxon>Neoptera</taxon>
        <taxon>Endopterygota</taxon>
        <taxon>Coleoptera</taxon>
        <taxon>Polyphaga</taxon>
        <taxon>Cucujiformia</taxon>
        <taxon>Tenebrionidae</taxon>
        <taxon>Tenebrionidae incertae sedis</taxon>
        <taxon>Tribolium</taxon>
    </lineage>
</organism>
<dbReference type="AlphaFoldDB" id="D6WS43"/>
<dbReference type="EMBL" id="KQ971354">
    <property type="protein sequence ID" value="EFA07545.1"/>
    <property type="molecule type" value="Genomic_DNA"/>
</dbReference>
<dbReference type="PANTHER" id="PTHR11857">
    <property type="entry name" value="ODORANT BINDING PROTEIN-RELATED"/>
    <property type="match status" value="1"/>
</dbReference>
<feature type="signal peptide" evidence="7">
    <location>
        <begin position="1"/>
        <end position="18"/>
    </location>
</feature>
<dbReference type="CDD" id="cd23992">
    <property type="entry name" value="PBP_GOBP"/>
    <property type="match status" value="1"/>
</dbReference>
<name>D6WS43_TRICA</name>
<dbReference type="OrthoDB" id="8194670at2759"/>
<dbReference type="GO" id="GO:0005615">
    <property type="term" value="C:extracellular space"/>
    <property type="evidence" value="ECO:0000318"/>
    <property type="project" value="GO_Central"/>
</dbReference>
<gene>
    <name evidence="8" type="primary">TcOBP7I</name>
    <name evidence="8" type="ORF">TcasGA2_TC010067</name>
</gene>
<keyword evidence="4 7" id="KW-0732">Signal</keyword>
<evidence type="ECO:0000256" key="2">
    <source>
        <dbReference type="ARBA" id="ARBA00008098"/>
    </source>
</evidence>
<feature type="chain" id="PRO_5003089547" evidence="7">
    <location>
        <begin position="19"/>
        <end position="134"/>
    </location>
</feature>
<keyword evidence="9" id="KW-1185">Reference proteome</keyword>
<dbReference type="FunFam" id="1.10.238.20:FF:000001">
    <property type="entry name" value="General odorant-binding protein lush"/>
    <property type="match status" value="1"/>
</dbReference>
<evidence type="ECO:0000256" key="1">
    <source>
        <dbReference type="ARBA" id="ARBA00004613"/>
    </source>
</evidence>
<keyword evidence="3" id="KW-0964">Secreted</keyword>
<dbReference type="HOGENOM" id="CLU_107288_2_1_1"/>
<evidence type="ECO:0000256" key="4">
    <source>
        <dbReference type="ARBA" id="ARBA00022729"/>
    </source>
</evidence>
<protein>
    <submittedName>
        <fullName evidence="8">Odorant binding protein C02</fullName>
    </submittedName>
</protein>
<dbReference type="SMART" id="SM00708">
    <property type="entry name" value="PhBP"/>
    <property type="match status" value="1"/>
</dbReference>
<dbReference type="PhylomeDB" id="D6WS43"/>
<dbReference type="KEGG" id="tca:664599"/>
<dbReference type="STRING" id="7070.D6WS43"/>
<evidence type="ECO:0000256" key="5">
    <source>
        <dbReference type="ARBA" id="ARBA00023180"/>
    </source>
</evidence>
<evidence type="ECO:0000256" key="6">
    <source>
        <dbReference type="ARBA" id="ARBA00056866"/>
    </source>
</evidence>
<dbReference type="Gene3D" id="1.10.238.20">
    <property type="entry name" value="Pheromone/general odorant binding protein domain"/>
    <property type="match status" value="1"/>
</dbReference>
<dbReference type="Pfam" id="PF01395">
    <property type="entry name" value="PBP_GOBP"/>
    <property type="match status" value="1"/>
</dbReference>
<reference evidence="8 9" key="2">
    <citation type="journal article" date="2010" name="Nucleic Acids Res.">
        <title>BeetleBase in 2010: revisions to provide comprehensive genomic information for Tribolium castaneum.</title>
        <authorList>
            <person name="Kim H.S."/>
            <person name="Murphy T."/>
            <person name="Xia J."/>
            <person name="Caragea D."/>
            <person name="Park Y."/>
            <person name="Beeman R.W."/>
            <person name="Lorenzen M.D."/>
            <person name="Butcher S."/>
            <person name="Manak J.R."/>
            <person name="Brown S.J."/>
        </authorList>
    </citation>
    <scope>GENOME REANNOTATION</scope>
    <source>
        <strain evidence="8 9">Georgia GA2</strain>
    </source>
</reference>
<sequence>MNFVCVIFILVAIIGAHGLSEQQTEKLNQLSKECRALTGVSQETITNARNGNFEEDPKLKLQVLCIGKKVGIMNESSQIDENVLKAKLRKVSDNDEEVNKIYNKCAVKKPAPEETAFETIKCVMKNKPKFSPVE</sequence>
<dbReference type="InterPro" id="IPR006170">
    <property type="entry name" value="PBP/GOBP"/>
</dbReference>
<accession>D6WS43</accession>
<dbReference type="InParanoid" id="D6WS43"/>
<keyword evidence="5" id="KW-0325">Glycoprotein</keyword>
<dbReference type="Proteomes" id="UP000007266">
    <property type="component" value="Linkage group 7"/>
</dbReference>
<dbReference type="SUPFAM" id="SSF47565">
    <property type="entry name" value="Insect pheromone/odorant-binding proteins"/>
    <property type="match status" value="1"/>
</dbReference>
<dbReference type="GeneID" id="664599"/>
<evidence type="ECO:0000256" key="3">
    <source>
        <dbReference type="ARBA" id="ARBA00022525"/>
    </source>
</evidence>
<evidence type="ECO:0000313" key="8">
    <source>
        <dbReference type="EMBL" id="EFA07545.1"/>
    </source>
</evidence>
<dbReference type="FunCoup" id="D6WS43">
    <property type="interactions" value="23"/>
</dbReference>
<comment type="function">
    <text evidence="6">May be a carrier protein for lipids.</text>
</comment>
<dbReference type="OMA" id="MNESSQI"/>
<dbReference type="GO" id="GO:0007608">
    <property type="term" value="P:sensory perception of smell"/>
    <property type="evidence" value="ECO:0000318"/>
    <property type="project" value="GO_Central"/>
</dbReference>
<comment type="similarity">
    <text evidence="2">Belongs to the PBP/GOBP family.</text>
</comment>